<reference evidence="1 2" key="1">
    <citation type="journal article" date="2023" name="Mol. Biol. Evol.">
        <title>Genomics of Secondarily Temperate Adaptation in the Only Non-Antarctic Icefish.</title>
        <authorList>
            <person name="Rivera-Colon A.G."/>
            <person name="Rayamajhi N."/>
            <person name="Minhas B.F."/>
            <person name="Madrigal G."/>
            <person name="Bilyk K.T."/>
            <person name="Yoon V."/>
            <person name="Hune M."/>
            <person name="Gregory S."/>
            <person name="Cheng C.H.C."/>
            <person name="Catchen J.M."/>
        </authorList>
    </citation>
    <scope>NUCLEOTIDE SEQUENCE [LARGE SCALE GENOMIC DNA]</scope>
    <source>
        <strain evidence="1">JC2023a</strain>
    </source>
</reference>
<organism evidence="1 2">
    <name type="scientific">Champsocephalus esox</name>
    <name type="common">pike icefish</name>
    <dbReference type="NCBI Taxonomy" id="159716"/>
    <lineage>
        <taxon>Eukaryota</taxon>
        <taxon>Metazoa</taxon>
        <taxon>Chordata</taxon>
        <taxon>Craniata</taxon>
        <taxon>Vertebrata</taxon>
        <taxon>Euteleostomi</taxon>
        <taxon>Actinopterygii</taxon>
        <taxon>Neopterygii</taxon>
        <taxon>Teleostei</taxon>
        <taxon>Neoteleostei</taxon>
        <taxon>Acanthomorphata</taxon>
        <taxon>Eupercaria</taxon>
        <taxon>Perciformes</taxon>
        <taxon>Notothenioidei</taxon>
        <taxon>Channichthyidae</taxon>
        <taxon>Champsocephalus</taxon>
    </lineage>
</organism>
<name>A0AAN8B4A5_9TELE</name>
<dbReference type="Proteomes" id="UP001335648">
    <property type="component" value="Unassembled WGS sequence"/>
</dbReference>
<evidence type="ECO:0000313" key="1">
    <source>
        <dbReference type="EMBL" id="KAK5877977.1"/>
    </source>
</evidence>
<proteinExistence type="predicted"/>
<gene>
    <name evidence="1" type="ORF">CesoFtcFv8_025432</name>
</gene>
<evidence type="ECO:0000313" key="2">
    <source>
        <dbReference type="Proteomes" id="UP001335648"/>
    </source>
</evidence>
<protein>
    <submittedName>
        <fullName evidence="1">Uncharacterized protein</fullName>
    </submittedName>
</protein>
<dbReference type="EMBL" id="JAULUE010002066">
    <property type="protein sequence ID" value="KAK5877977.1"/>
    <property type="molecule type" value="Genomic_DNA"/>
</dbReference>
<dbReference type="PROSITE" id="PS51257">
    <property type="entry name" value="PROKAR_LIPOPROTEIN"/>
    <property type="match status" value="1"/>
</dbReference>
<sequence length="79" mass="8528">MGNDRKGRGKYQRRPEVCGPAAQGPHVFLGSCQLIKAKSLPIPAGIPHQTARGAFYPNRMPPLVTVESLCTDGKVEPTE</sequence>
<comment type="caution">
    <text evidence="1">The sequence shown here is derived from an EMBL/GenBank/DDBJ whole genome shotgun (WGS) entry which is preliminary data.</text>
</comment>
<keyword evidence="2" id="KW-1185">Reference proteome</keyword>
<dbReference type="AlphaFoldDB" id="A0AAN8B4A5"/>
<accession>A0AAN8B4A5</accession>